<reference evidence="2" key="1">
    <citation type="journal article" date="2014" name="Proc. Natl. Acad. Sci. U.S.A.">
        <title>Extensive sampling of basidiomycete genomes demonstrates inadequacy of the white-rot/brown-rot paradigm for wood decay fungi.</title>
        <authorList>
            <person name="Riley R."/>
            <person name="Salamov A.A."/>
            <person name="Brown D.W."/>
            <person name="Nagy L.G."/>
            <person name="Floudas D."/>
            <person name="Held B.W."/>
            <person name="Levasseur A."/>
            <person name="Lombard V."/>
            <person name="Morin E."/>
            <person name="Otillar R."/>
            <person name="Lindquist E.A."/>
            <person name="Sun H."/>
            <person name="LaButti K.M."/>
            <person name="Schmutz J."/>
            <person name="Jabbour D."/>
            <person name="Luo H."/>
            <person name="Baker S.E."/>
            <person name="Pisabarro A.G."/>
            <person name="Walton J.D."/>
            <person name="Blanchette R.A."/>
            <person name="Henrissat B."/>
            <person name="Martin F."/>
            <person name="Cullen D."/>
            <person name="Hibbett D.S."/>
            <person name="Grigoriev I.V."/>
        </authorList>
    </citation>
    <scope>NUCLEOTIDE SEQUENCE [LARGE SCALE GENOMIC DNA]</scope>
    <source>
        <strain evidence="2">MUCL 33604</strain>
    </source>
</reference>
<dbReference type="AlphaFoldDB" id="A0A067QGF5"/>
<proteinExistence type="predicted"/>
<dbReference type="Proteomes" id="UP000027265">
    <property type="component" value="Unassembled WGS sequence"/>
</dbReference>
<accession>A0A067QGF5</accession>
<dbReference type="HOGENOM" id="CLU_2097223_0_0_1"/>
<gene>
    <name evidence="1" type="ORF">JAAARDRAFT_519068</name>
</gene>
<evidence type="ECO:0000313" key="2">
    <source>
        <dbReference type="Proteomes" id="UP000027265"/>
    </source>
</evidence>
<dbReference type="EMBL" id="KL197712">
    <property type="protein sequence ID" value="KDQ61696.1"/>
    <property type="molecule type" value="Genomic_DNA"/>
</dbReference>
<protein>
    <submittedName>
        <fullName evidence="1">Uncharacterized protein</fullName>
    </submittedName>
</protein>
<keyword evidence="2" id="KW-1185">Reference proteome</keyword>
<name>A0A067QGF5_9AGAM</name>
<organism evidence="1 2">
    <name type="scientific">Jaapia argillacea MUCL 33604</name>
    <dbReference type="NCBI Taxonomy" id="933084"/>
    <lineage>
        <taxon>Eukaryota</taxon>
        <taxon>Fungi</taxon>
        <taxon>Dikarya</taxon>
        <taxon>Basidiomycota</taxon>
        <taxon>Agaricomycotina</taxon>
        <taxon>Agaricomycetes</taxon>
        <taxon>Agaricomycetidae</taxon>
        <taxon>Jaapiales</taxon>
        <taxon>Jaapiaceae</taxon>
        <taxon>Jaapia</taxon>
    </lineage>
</organism>
<dbReference type="InParanoid" id="A0A067QGF5"/>
<evidence type="ECO:0000313" key="1">
    <source>
        <dbReference type="EMBL" id="KDQ61696.1"/>
    </source>
</evidence>
<sequence length="116" mass="12746">MTETPIIHHTPSPIIHYSPSPAFIPSHRLPLHGAVAATSEWCQAEPDRSVHDEATVQEFQTLAWTGPIYDGHYPIQHLSSGLLAHVPGIRDSTPLCATSKPYFTTKWEVTSGLTAH</sequence>